<evidence type="ECO:0000259" key="9">
    <source>
        <dbReference type="Pfam" id="PF13359"/>
    </source>
</evidence>
<comment type="similarity">
    <text evidence="3">Belongs to the HARBI1 family.</text>
</comment>
<reference evidence="10" key="1">
    <citation type="submission" date="2016-04" db="EMBL/GenBank/DDBJ databases">
        <authorList>
            <person name="Nguyen H.D."/>
            <person name="Kesanakurti P."/>
            <person name="Cullis J."/>
            <person name="Levesque C.A."/>
            <person name="Hambleton S."/>
        </authorList>
    </citation>
    <scope>NUCLEOTIDE SEQUENCE</scope>
    <source>
        <strain evidence="10">DAOMC 238032</strain>
    </source>
</reference>
<dbReference type="InterPro" id="IPR045249">
    <property type="entry name" value="HARBI1-like"/>
</dbReference>
<feature type="compositionally biased region" description="Basic and acidic residues" evidence="8">
    <location>
        <begin position="483"/>
        <end position="501"/>
    </location>
</feature>
<dbReference type="EMBL" id="LWDD02002060">
    <property type="protein sequence ID" value="KAE8243110.1"/>
    <property type="molecule type" value="Genomic_DNA"/>
</dbReference>
<comment type="subcellular location">
    <subcellularLocation>
        <location evidence="2">Nucleus</location>
    </subcellularLocation>
</comment>
<feature type="domain" description="DDE Tnp4" evidence="9">
    <location>
        <begin position="260"/>
        <end position="421"/>
    </location>
</feature>
<feature type="region of interest" description="Disordered" evidence="8">
    <location>
        <begin position="477"/>
        <end position="501"/>
    </location>
</feature>
<dbReference type="PANTHER" id="PTHR22930:SF85">
    <property type="entry name" value="GH03217P-RELATED"/>
    <property type="match status" value="1"/>
</dbReference>
<comment type="caution">
    <text evidence="10">The sequence shown here is derived from an EMBL/GenBank/DDBJ whole genome shotgun (WGS) entry which is preliminary data.</text>
</comment>
<evidence type="ECO:0000256" key="7">
    <source>
        <dbReference type="ARBA" id="ARBA00023242"/>
    </source>
</evidence>
<keyword evidence="6" id="KW-0378">Hydrolase</keyword>
<name>A0A8T8SL36_9BASI</name>
<evidence type="ECO:0000256" key="4">
    <source>
        <dbReference type="ARBA" id="ARBA00022722"/>
    </source>
</evidence>
<organism evidence="10 11">
    <name type="scientific">Tilletia caries</name>
    <name type="common">wheat bunt fungus</name>
    <dbReference type="NCBI Taxonomy" id="13290"/>
    <lineage>
        <taxon>Eukaryota</taxon>
        <taxon>Fungi</taxon>
        <taxon>Dikarya</taxon>
        <taxon>Basidiomycota</taxon>
        <taxon>Ustilaginomycotina</taxon>
        <taxon>Exobasidiomycetes</taxon>
        <taxon>Tilletiales</taxon>
        <taxon>Tilletiaceae</taxon>
        <taxon>Tilletia</taxon>
    </lineage>
</organism>
<feature type="compositionally biased region" description="Basic residues" evidence="8">
    <location>
        <begin position="549"/>
        <end position="563"/>
    </location>
</feature>
<dbReference type="GO" id="GO:0016787">
    <property type="term" value="F:hydrolase activity"/>
    <property type="evidence" value="ECO:0007669"/>
    <property type="project" value="UniProtKB-KW"/>
</dbReference>
<sequence>MPRLSARQQSLRETRATLLRAFLENRAAIWEHEDDVWQSDAASSSSSGDLDTVSSPDGSNSSSDIDLQSMSISSVNSSGSSMSFSSSSTLDQYEMVQGIMRQLESQRVLHERRTPRGIERLVDRLRRLKDSNTIGDAAFYRHLVRMTPDAFDAIVEVIAAHDGFSVSDPRRPGASPEEQAAVAFYRLGRSGNGGGVVDVSFVCGCAEGSVIKYTAAICKAPYDMCDQVLCWASEEEKELAKAWFAENSGCVEFSGGYSMVDGSLIPLAFQTGKNAFSREYWDRKGQYSLNIQLVVLPVTLRTVDYVVGYKGSTQDSRAFAASDVVKRPGVYLEEGEFVWTDGGYGLSDFTCGPYDHVVGSKSRDFRRFNRAVSNVRVRSEHGFGYLKGRFQCLRGLRLYVRDENDHERLTTTIVAALVAHNLALRWDGPEERRVFLDLTALSRRAARAWDRLQRSSPEQDEVERMTWTRRVQSYQAKVAADNARNKDKSQHQLDTERKQGGKQLREQLHQALFAARDWQFEDTTEQSRLHDRTEQEYQDWLAEKAARAAARRGQRQQARRGGR</sequence>
<evidence type="ECO:0000256" key="3">
    <source>
        <dbReference type="ARBA" id="ARBA00006958"/>
    </source>
</evidence>
<dbReference type="PANTHER" id="PTHR22930">
    <property type="match status" value="1"/>
</dbReference>
<dbReference type="GO" id="GO:0004518">
    <property type="term" value="F:nuclease activity"/>
    <property type="evidence" value="ECO:0007669"/>
    <property type="project" value="UniProtKB-KW"/>
</dbReference>
<evidence type="ECO:0000313" key="11">
    <source>
        <dbReference type="Proteomes" id="UP000077671"/>
    </source>
</evidence>
<dbReference type="InterPro" id="IPR027806">
    <property type="entry name" value="HARBI1_dom"/>
</dbReference>
<dbReference type="GO" id="GO:0005634">
    <property type="term" value="C:nucleus"/>
    <property type="evidence" value="ECO:0007669"/>
    <property type="project" value="UniProtKB-SubCell"/>
</dbReference>
<dbReference type="GO" id="GO:0046872">
    <property type="term" value="F:metal ion binding"/>
    <property type="evidence" value="ECO:0007669"/>
    <property type="project" value="UniProtKB-KW"/>
</dbReference>
<feature type="region of interest" description="Disordered" evidence="8">
    <location>
        <begin position="40"/>
        <end position="67"/>
    </location>
</feature>
<evidence type="ECO:0000256" key="5">
    <source>
        <dbReference type="ARBA" id="ARBA00022723"/>
    </source>
</evidence>
<evidence type="ECO:0000256" key="2">
    <source>
        <dbReference type="ARBA" id="ARBA00004123"/>
    </source>
</evidence>
<dbReference type="Pfam" id="PF13359">
    <property type="entry name" value="DDE_Tnp_4"/>
    <property type="match status" value="1"/>
</dbReference>
<dbReference type="Proteomes" id="UP000077671">
    <property type="component" value="Unassembled WGS sequence"/>
</dbReference>
<evidence type="ECO:0000256" key="8">
    <source>
        <dbReference type="SAM" id="MobiDB-lite"/>
    </source>
</evidence>
<keyword evidence="5" id="KW-0479">Metal-binding</keyword>
<keyword evidence="4" id="KW-0540">Nuclease</keyword>
<evidence type="ECO:0000256" key="1">
    <source>
        <dbReference type="ARBA" id="ARBA00001968"/>
    </source>
</evidence>
<accession>A0A8T8SL36</accession>
<gene>
    <name evidence="10" type="ORF">A4X03_0g7865</name>
</gene>
<feature type="region of interest" description="Disordered" evidence="8">
    <location>
        <begin position="543"/>
        <end position="563"/>
    </location>
</feature>
<proteinExistence type="inferred from homology"/>
<dbReference type="AlphaFoldDB" id="A0A8T8SL36"/>
<protein>
    <recommendedName>
        <fullName evidence="9">DDE Tnp4 domain-containing protein</fullName>
    </recommendedName>
</protein>
<keyword evidence="7" id="KW-0539">Nucleus</keyword>
<evidence type="ECO:0000256" key="6">
    <source>
        <dbReference type="ARBA" id="ARBA00022801"/>
    </source>
</evidence>
<reference evidence="10" key="2">
    <citation type="journal article" date="2019" name="IMA Fungus">
        <title>Genome sequencing and comparison of five Tilletia species to identify candidate genes for the detection of regulated species infecting wheat.</title>
        <authorList>
            <person name="Nguyen H.D.T."/>
            <person name="Sultana T."/>
            <person name="Kesanakurti P."/>
            <person name="Hambleton S."/>
        </authorList>
    </citation>
    <scope>NUCLEOTIDE SEQUENCE</scope>
    <source>
        <strain evidence="10">DAOMC 238032</strain>
    </source>
</reference>
<comment type="cofactor">
    <cofactor evidence="1">
        <name>a divalent metal cation</name>
        <dbReference type="ChEBI" id="CHEBI:60240"/>
    </cofactor>
</comment>
<evidence type="ECO:0000313" key="10">
    <source>
        <dbReference type="EMBL" id="KAE8243110.1"/>
    </source>
</evidence>